<dbReference type="AlphaFoldDB" id="A0A238D9P2"/>
<dbReference type="EMBL" id="FLMQ01000058">
    <property type="protein sequence ID" value="SBP89890.1"/>
    <property type="molecule type" value="Genomic_DNA"/>
</dbReference>
<gene>
    <name evidence="4" type="ORF">THIARS_90040</name>
</gene>
<dbReference type="SUPFAM" id="SSF52317">
    <property type="entry name" value="Class I glutamine amidotransferase-like"/>
    <property type="match status" value="1"/>
</dbReference>
<reference evidence="4 5" key="1">
    <citation type="submission" date="2016-06" db="EMBL/GenBank/DDBJ databases">
        <authorList>
            <person name="Kjaerup R.B."/>
            <person name="Dalgaard T.S."/>
            <person name="Juul-Madsen H.R."/>
        </authorList>
    </citation>
    <scope>NUCLEOTIDE SEQUENCE [LARGE SCALE GENOMIC DNA]</scope>
    <source>
        <strain evidence="4 5">DSM 16361</strain>
    </source>
</reference>
<keyword evidence="1" id="KW-0805">Transcription regulation</keyword>
<proteinExistence type="predicted"/>
<dbReference type="PANTHER" id="PTHR43130">
    <property type="entry name" value="ARAC-FAMILY TRANSCRIPTIONAL REGULATOR"/>
    <property type="match status" value="1"/>
</dbReference>
<dbReference type="InterPro" id="IPR002818">
    <property type="entry name" value="DJ-1/PfpI"/>
</dbReference>
<dbReference type="SUPFAM" id="SSF46689">
    <property type="entry name" value="Homeodomain-like"/>
    <property type="match status" value="1"/>
</dbReference>
<evidence type="ECO:0000256" key="2">
    <source>
        <dbReference type="ARBA" id="ARBA00023163"/>
    </source>
</evidence>
<dbReference type="Gene3D" id="3.40.50.880">
    <property type="match status" value="1"/>
</dbReference>
<dbReference type="Pfam" id="PF12833">
    <property type="entry name" value="HTH_18"/>
    <property type="match status" value="1"/>
</dbReference>
<evidence type="ECO:0000313" key="4">
    <source>
        <dbReference type="EMBL" id="SBP89890.1"/>
    </source>
</evidence>
<keyword evidence="5" id="KW-1185">Reference proteome</keyword>
<dbReference type="GO" id="GO:0043565">
    <property type="term" value="F:sequence-specific DNA binding"/>
    <property type="evidence" value="ECO:0007669"/>
    <property type="project" value="InterPro"/>
</dbReference>
<dbReference type="InterPro" id="IPR029062">
    <property type="entry name" value="Class_I_gatase-like"/>
</dbReference>
<accession>A0A238D9P2</accession>
<organism evidence="4 5">
    <name type="scientific">Thiomonas delicata</name>
    <name type="common">Thiomonas cuprina</name>
    <dbReference type="NCBI Taxonomy" id="364030"/>
    <lineage>
        <taxon>Bacteria</taxon>
        <taxon>Pseudomonadati</taxon>
        <taxon>Pseudomonadota</taxon>
        <taxon>Betaproteobacteria</taxon>
        <taxon>Burkholderiales</taxon>
        <taxon>Thiomonas</taxon>
    </lineage>
</organism>
<evidence type="ECO:0000259" key="3">
    <source>
        <dbReference type="PROSITE" id="PS01124"/>
    </source>
</evidence>
<sequence length="321" mass="34670">MPADPIDVLFVVLPDTLLLDLAGPAEAFRLANQHLRWRGQPEAFRLRYVGPQAEVRTSVGAHLTGIEPLPPVISAHVWVVLLGRLGTMSDVAWRLPVWLETRNWLAANLGPALQGQGGATRLLTICVGALMAADAGLIGRHRVTTHHELLNDLARMAPAAQVLGQRAFVDDGTLLSSAGITAGIDLALYAIAGHCGAAVAAAVAQTMVVFARRGPQADQISPLLAWRDHMHPALHRVQDAVCEHPEHLWNAAALARVALVTPRHLNRLFREQTGISPRDYVERVRLALAEQALAQGAPVTRSAELAGFSSPRQLRRARSRA</sequence>
<keyword evidence="2" id="KW-0804">Transcription</keyword>
<dbReference type="Gene3D" id="1.10.10.60">
    <property type="entry name" value="Homeodomain-like"/>
    <property type="match status" value="1"/>
</dbReference>
<dbReference type="Proteomes" id="UP000214566">
    <property type="component" value="Unassembled WGS sequence"/>
</dbReference>
<dbReference type="GO" id="GO:0003700">
    <property type="term" value="F:DNA-binding transcription factor activity"/>
    <property type="evidence" value="ECO:0007669"/>
    <property type="project" value="InterPro"/>
</dbReference>
<feature type="domain" description="HTH araC/xylS-type" evidence="3">
    <location>
        <begin position="235"/>
        <end position="321"/>
    </location>
</feature>
<evidence type="ECO:0000256" key="1">
    <source>
        <dbReference type="ARBA" id="ARBA00023015"/>
    </source>
</evidence>
<dbReference type="Pfam" id="PF01965">
    <property type="entry name" value="DJ-1_PfpI"/>
    <property type="match status" value="1"/>
</dbReference>
<dbReference type="SMART" id="SM00342">
    <property type="entry name" value="HTH_ARAC"/>
    <property type="match status" value="1"/>
</dbReference>
<name>A0A238D9P2_THIDL</name>
<dbReference type="InterPro" id="IPR009057">
    <property type="entry name" value="Homeodomain-like_sf"/>
</dbReference>
<dbReference type="PROSITE" id="PS01124">
    <property type="entry name" value="HTH_ARAC_FAMILY_2"/>
    <property type="match status" value="1"/>
</dbReference>
<evidence type="ECO:0000313" key="5">
    <source>
        <dbReference type="Proteomes" id="UP000214566"/>
    </source>
</evidence>
<dbReference type="PANTHER" id="PTHR43130:SF3">
    <property type="entry name" value="HTH-TYPE TRANSCRIPTIONAL REGULATOR RV1931C"/>
    <property type="match status" value="1"/>
</dbReference>
<dbReference type="RefSeq" id="WP_094161866.1">
    <property type="nucleotide sequence ID" value="NZ_LT592171.1"/>
</dbReference>
<dbReference type="InterPro" id="IPR052158">
    <property type="entry name" value="INH-QAR"/>
</dbReference>
<protein>
    <submittedName>
        <fullName evidence="4">Transcriptional regulator, AraC family</fullName>
    </submittedName>
</protein>
<dbReference type="InterPro" id="IPR018060">
    <property type="entry name" value="HTH_AraC"/>
</dbReference>
<dbReference type="OrthoDB" id="9794896at2"/>